<keyword evidence="3" id="KW-1185">Reference proteome</keyword>
<dbReference type="GO" id="GO:0006313">
    <property type="term" value="P:DNA transposition"/>
    <property type="evidence" value="ECO:0007669"/>
    <property type="project" value="InterPro"/>
</dbReference>
<evidence type="ECO:0000259" key="1">
    <source>
        <dbReference type="Pfam" id="PF01526"/>
    </source>
</evidence>
<dbReference type="InterPro" id="IPR051704">
    <property type="entry name" value="FAD_aromatic-hydroxylase"/>
</dbReference>
<dbReference type="RefSeq" id="WP_221495868.1">
    <property type="nucleotide sequence ID" value="NZ_JACHJB010000001.1"/>
</dbReference>
<name>A0A7X0C0J9_9ACTN</name>
<dbReference type="InterPro" id="IPR036188">
    <property type="entry name" value="FAD/NAD-bd_sf"/>
</dbReference>
<dbReference type="PANTHER" id="PTHR46865:SF2">
    <property type="entry name" value="MONOOXYGENASE"/>
    <property type="match status" value="1"/>
</dbReference>
<evidence type="ECO:0000313" key="3">
    <source>
        <dbReference type="Proteomes" id="UP000583800"/>
    </source>
</evidence>
<reference evidence="2 3" key="1">
    <citation type="submission" date="2020-08" db="EMBL/GenBank/DDBJ databases">
        <title>Sequencing the genomes of 1000 actinobacteria strains.</title>
        <authorList>
            <person name="Klenk H.-P."/>
        </authorList>
    </citation>
    <scope>NUCLEOTIDE SEQUENCE [LARGE SCALE GENOMIC DNA]</scope>
    <source>
        <strain evidence="2 3">DSM 45913</strain>
    </source>
</reference>
<dbReference type="InterPro" id="IPR002513">
    <property type="entry name" value="Tn3_Tnp_DDE_dom"/>
</dbReference>
<gene>
    <name evidence="2" type="ORF">FHU36_002716</name>
</gene>
<evidence type="ECO:0000313" key="2">
    <source>
        <dbReference type="EMBL" id="MBB6346207.1"/>
    </source>
</evidence>
<sequence length="279" mass="30461">MAMVTDGRFLGPDLIGMRAAGDDEVMRGDLARLLYEATKGEVEYVFGDSITSLVEDADGIAVTFERAAPRRVDLVVNVYSTRLDQAKAQSAFPSPTTLPTRREAERQPIAVRVSRNRRRSRLRIAYQLGWHHHFGPASGSDPKIEEALGRYVLTVFTHGTLLGPAQVAAHMRGKASAAELALAAHEHATSEKIAKASTTVINAFNQLDIASVWGDGKAVAADGSQVETWENNLLAESHIRYGGYGGLAYRHISNTYVALFSHFIPCGVWDLESRVLFAP</sequence>
<dbReference type="AlphaFoldDB" id="A0A7X0C0J9"/>
<accession>A0A7X0C0J9</accession>
<dbReference type="PANTHER" id="PTHR46865">
    <property type="entry name" value="OXIDOREDUCTASE-RELATED"/>
    <property type="match status" value="1"/>
</dbReference>
<organism evidence="2 3">
    <name type="scientific">Nonomuraea muscovyensis</name>
    <dbReference type="NCBI Taxonomy" id="1124761"/>
    <lineage>
        <taxon>Bacteria</taxon>
        <taxon>Bacillati</taxon>
        <taxon>Actinomycetota</taxon>
        <taxon>Actinomycetes</taxon>
        <taxon>Streptosporangiales</taxon>
        <taxon>Streptosporangiaceae</taxon>
        <taxon>Nonomuraea</taxon>
    </lineage>
</organism>
<proteinExistence type="predicted"/>
<dbReference type="Proteomes" id="UP000583800">
    <property type="component" value="Unassembled WGS sequence"/>
</dbReference>
<dbReference type="GO" id="GO:0004803">
    <property type="term" value="F:transposase activity"/>
    <property type="evidence" value="ECO:0007669"/>
    <property type="project" value="InterPro"/>
</dbReference>
<dbReference type="EMBL" id="JACHJB010000001">
    <property type="protein sequence ID" value="MBB6346207.1"/>
    <property type="molecule type" value="Genomic_DNA"/>
</dbReference>
<comment type="caution">
    <text evidence="2">The sequence shown here is derived from an EMBL/GenBank/DDBJ whole genome shotgun (WGS) entry which is preliminary data.</text>
</comment>
<dbReference type="Gene3D" id="3.50.50.60">
    <property type="entry name" value="FAD/NAD(P)-binding domain"/>
    <property type="match status" value="1"/>
</dbReference>
<protein>
    <recommendedName>
        <fullName evidence="1">Tn3 transposase DDE domain-containing protein</fullName>
    </recommendedName>
</protein>
<dbReference type="Pfam" id="PF01526">
    <property type="entry name" value="DDE_Tnp_Tn3"/>
    <property type="match status" value="1"/>
</dbReference>
<feature type="domain" description="Tn3 transposase DDE" evidence="1">
    <location>
        <begin position="124"/>
        <end position="270"/>
    </location>
</feature>